<dbReference type="SUPFAM" id="SSF52788">
    <property type="entry name" value="Phosphotyrosine protein phosphatases I"/>
    <property type="match status" value="1"/>
</dbReference>
<dbReference type="EMBL" id="JACCAC010000001">
    <property type="protein sequence ID" value="NYG54022.1"/>
    <property type="molecule type" value="Genomic_DNA"/>
</dbReference>
<feature type="active site" description="Nucleophile" evidence="5">
    <location>
        <position position="33"/>
    </location>
</feature>
<dbReference type="Gene3D" id="3.40.50.2300">
    <property type="match status" value="1"/>
</dbReference>
<dbReference type="RefSeq" id="WP_343048996.1">
    <property type="nucleotide sequence ID" value="NZ_JACCAC010000001.1"/>
</dbReference>
<evidence type="ECO:0000256" key="4">
    <source>
        <dbReference type="ARBA" id="ARBA00022912"/>
    </source>
</evidence>
<dbReference type="InterPro" id="IPR036196">
    <property type="entry name" value="Ptyr_pPase_sf"/>
</dbReference>
<comment type="similarity">
    <text evidence="1">Belongs to the low molecular weight phosphotyrosine protein phosphatase family.</text>
</comment>
<evidence type="ECO:0000256" key="5">
    <source>
        <dbReference type="PIRSR" id="PIRSR617867-1"/>
    </source>
</evidence>
<dbReference type="PRINTS" id="PR00719">
    <property type="entry name" value="LMWPTPASE"/>
</dbReference>
<dbReference type="InterPro" id="IPR050438">
    <property type="entry name" value="LMW_PTPase"/>
</dbReference>
<feature type="region of interest" description="Disordered" evidence="6">
    <location>
        <begin position="1"/>
        <end position="22"/>
    </location>
</feature>
<dbReference type="InterPro" id="IPR023485">
    <property type="entry name" value="Ptyr_pPase"/>
</dbReference>
<dbReference type="AlphaFoldDB" id="A0A7Y9RP82"/>
<evidence type="ECO:0000256" key="6">
    <source>
        <dbReference type="SAM" id="MobiDB-lite"/>
    </source>
</evidence>
<keyword evidence="4" id="KW-0904">Protein phosphatase</keyword>
<dbReference type="Pfam" id="PF01451">
    <property type="entry name" value="LMWPc"/>
    <property type="match status" value="1"/>
</dbReference>
<protein>
    <recommendedName>
        <fullName evidence="2">protein-tyrosine-phosphatase</fullName>
        <ecNumber evidence="2">3.1.3.48</ecNumber>
    </recommendedName>
</protein>
<evidence type="ECO:0000259" key="7">
    <source>
        <dbReference type="SMART" id="SM00226"/>
    </source>
</evidence>
<dbReference type="CDD" id="cd16343">
    <property type="entry name" value="LMWPTP"/>
    <property type="match status" value="1"/>
</dbReference>
<feature type="compositionally biased region" description="Pro residues" evidence="6">
    <location>
        <begin position="13"/>
        <end position="22"/>
    </location>
</feature>
<dbReference type="PANTHER" id="PTHR11717:SF7">
    <property type="entry name" value="LOW MOLECULAR WEIGHT PHOSPHOTYROSINE PROTEIN PHOSPHATASE"/>
    <property type="match status" value="1"/>
</dbReference>
<evidence type="ECO:0000256" key="3">
    <source>
        <dbReference type="ARBA" id="ARBA00022801"/>
    </source>
</evidence>
<dbReference type="PANTHER" id="PTHR11717">
    <property type="entry name" value="LOW MOLECULAR WEIGHT PROTEIN TYROSINE PHOSPHATASE"/>
    <property type="match status" value="1"/>
</dbReference>
<evidence type="ECO:0000313" key="8">
    <source>
        <dbReference type="EMBL" id="NYG54022.1"/>
    </source>
</evidence>
<dbReference type="EC" id="3.1.3.48" evidence="2"/>
<comment type="caution">
    <text evidence="8">The sequence shown here is derived from an EMBL/GenBank/DDBJ whole genome shotgun (WGS) entry which is preliminary data.</text>
</comment>
<dbReference type="GO" id="GO:0004725">
    <property type="term" value="F:protein tyrosine phosphatase activity"/>
    <property type="evidence" value="ECO:0007669"/>
    <property type="project" value="UniProtKB-EC"/>
</dbReference>
<feature type="domain" description="Phosphotyrosine protein phosphatase I" evidence="7">
    <location>
        <begin position="27"/>
        <end position="178"/>
    </location>
</feature>
<dbReference type="SMART" id="SM00226">
    <property type="entry name" value="LMWPc"/>
    <property type="match status" value="1"/>
</dbReference>
<reference evidence="8 9" key="1">
    <citation type="submission" date="2020-07" db="EMBL/GenBank/DDBJ databases">
        <title>Sequencing the genomes of 1000 actinobacteria strains.</title>
        <authorList>
            <person name="Klenk H.-P."/>
        </authorList>
    </citation>
    <scope>NUCLEOTIDE SEQUENCE [LARGE SCALE GENOMIC DNA]</scope>
    <source>
        <strain evidence="8 9">DSM 24552</strain>
    </source>
</reference>
<keyword evidence="9" id="KW-1185">Reference proteome</keyword>
<keyword evidence="3 8" id="KW-0378">Hydrolase</keyword>
<organism evidence="8 9">
    <name type="scientific">Nocardioides perillae</name>
    <dbReference type="NCBI Taxonomy" id="1119534"/>
    <lineage>
        <taxon>Bacteria</taxon>
        <taxon>Bacillati</taxon>
        <taxon>Actinomycetota</taxon>
        <taxon>Actinomycetes</taxon>
        <taxon>Propionibacteriales</taxon>
        <taxon>Nocardioidaceae</taxon>
        <taxon>Nocardioides</taxon>
    </lineage>
</organism>
<evidence type="ECO:0000313" key="9">
    <source>
        <dbReference type="Proteomes" id="UP000544110"/>
    </source>
</evidence>
<feature type="active site" evidence="5">
    <location>
        <position position="39"/>
    </location>
</feature>
<proteinExistence type="inferred from homology"/>
<feature type="active site" description="Proton donor" evidence="5">
    <location>
        <position position="152"/>
    </location>
</feature>
<gene>
    <name evidence="8" type="ORF">BJ989_000326</name>
</gene>
<accession>A0A7Y9RP82</accession>
<name>A0A7Y9RP82_9ACTN</name>
<evidence type="ECO:0000256" key="1">
    <source>
        <dbReference type="ARBA" id="ARBA00011063"/>
    </source>
</evidence>
<dbReference type="InterPro" id="IPR017867">
    <property type="entry name" value="Tyr_phospatase_low_mol_wt"/>
</dbReference>
<sequence length="193" mass="20306">MTDTAAAATPVSHPLPPAPAPRAPGTYRVALVCLGNICRSPMADVVLQERLADLGLAEQVRVRSAGTGGWHVGRPMDDRAAATLRHHGYDPDRHRAQQADAAWLDDDLVLAMDETNLADLRELAAGPGVPDPARLRLFRDFDPVEPGVAVADPYYGGDDGFGEVLAVVERTSAVLAAAIGRALGSAPEHPGQP</sequence>
<dbReference type="Proteomes" id="UP000544110">
    <property type="component" value="Unassembled WGS sequence"/>
</dbReference>
<evidence type="ECO:0000256" key="2">
    <source>
        <dbReference type="ARBA" id="ARBA00013064"/>
    </source>
</evidence>